<comment type="caution">
    <text evidence="2">The sequence shown here is derived from an EMBL/GenBank/DDBJ whole genome shotgun (WGS) entry which is preliminary data.</text>
</comment>
<dbReference type="SUPFAM" id="SSF49299">
    <property type="entry name" value="PKD domain"/>
    <property type="match status" value="1"/>
</dbReference>
<proteinExistence type="predicted"/>
<sequence length="326" mass="36863">MKRLQTGIIATMFLSLWTLTCCDRDNIDNVAFEVKTKNDPSNIRVGETVTFLFGGNAEYITFFSGENGNNYANMSQDSVPLSALRITCKIKQQYTDKEYRGKEIIHAYLSENFNGKYELGEIQKSDWRPISGKEYNQLAVPLTVASPTEEVSSDIDLSGYVNKAFYVAFQYNAPKRSNVPTSAGNGRYVTAPRVDVSPLSLKKTTMKRETVVWSNLSTDWAFRVVYEKSTQTSNYSVGDGGLLFQPQEKKEHTDDDIIVWMVSRKIQPWKVEPDRGVAIKSTESALASYTHIYNKAGEYVVTFIATNANLWNSNRVVRQIKLTVKE</sequence>
<dbReference type="InterPro" id="IPR035986">
    <property type="entry name" value="PKD_dom_sf"/>
</dbReference>
<dbReference type="InterPro" id="IPR032185">
    <property type="entry name" value="DUF5017"/>
</dbReference>
<name>A0A3P2AER2_9BACE</name>
<dbReference type="Proteomes" id="UP000279562">
    <property type="component" value="Unassembled WGS sequence"/>
</dbReference>
<dbReference type="Pfam" id="PF16409">
    <property type="entry name" value="DUF5017"/>
    <property type="match status" value="1"/>
</dbReference>
<dbReference type="AlphaFoldDB" id="A0A3P2AER2"/>
<protein>
    <submittedName>
        <fullName evidence="2">DUF5017 domain-containing protein</fullName>
    </submittedName>
</protein>
<dbReference type="RefSeq" id="WP_125238108.1">
    <property type="nucleotide sequence ID" value="NZ_RQYF01000002.1"/>
</dbReference>
<organism evidence="2 3">
    <name type="scientific">Prevotella heparinolytica</name>
    <dbReference type="NCBI Taxonomy" id="28113"/>
    <lineage>
        <taxon>Bacteria</taxon>
        <taxon>Pseudomonadati</taxon>
        <taxon>Bacteroidota</taxon>
        <taxon>Bacteroidia</taxon>
        <taxon>Bacteroidales</taxon>
        <taxon>Bacteroidaceae</taxon>
        <taxon>Bacteroides</taxon>
    </lineage>
</organism>
<evidence type="ECO:0000313" key="3">
    <source>
        <dbReference type="Proteomes" id="UP000279562"/>
    </source>
</evidence>
<accession>A0A3P2AER2</accession>
<gene>
    <name evidence="2" type="ORF">EII33_00890</name>
</gene>
<keyword evidence="3" id="KW-1185">Reference proteome</keyword>
<dbReference type="EMBL" id="RQYF01000002">
    <property type="protein sequence ID" value="RRD93186.1"/>
    <property type="molecule type" value="Genomic_DNA"/>
</dbReference>
<feature type="domain" description="DUF5017" evidence="1">
    <location>
        <begin position="21"/>
        <end position="176"/>
    </location>
</feature>
<evidence type="ECO:0000259" key="1">
    <source>
        <dbReference type="Pfam" id="PF16409"/>
    </source>
</evidence>
<reference evidence="2 3" key="1">
    <citation type="submission" date="2018-11" db="EMBL/GenBank/DDBJ databases">
        <title>Genomes From Bacteria Associated with the Canine Oral Cavity: a Test Case for Automated Genome-Based Taxonomic Assignment.</title>
        <authorList>
            <person name="Coil D.A."/>
            <person name="Jospin G."/>
            <person name="Darling A.E."/>
            <person name="Wallis C."/>
            <person name="Davis I.J."/>
            <person name="Harris S."/>
            <person name="Eisen J.A."/>
            <person name="Holcombe L.J."/>
            <person name="O'Flynn C."/>
        </authorList>
    </citation>
    <scope>NUCLEOTIDE SEQUENCE [LARGE SCALE GENOMIC DNA]</scope>
    <source>
        <strain evidence="2 3">OH1047_COT-310</strain>
    </source>
</reference>
<evidence type="ECO:0000313" key="2">
    <source>
        <dbReference type="EMBL" id="RRD93186.1"/>
    </source>
</evidence>